<accession>A0A834HXG6</accession>
<protein>
    <submittedName>
        <fullName evidence="1">Uncharacterized protein</fullName>
    </submittedName>
</protein>
<evidence type="ECO:0000313" key="1">
    <source>
        <dbReference type="EMBL" id="KAF7266860.1"/>
    </source>
</evidence>
<organism evidence="1 2">
    <name type="scientific">Rhynchophorus ferrugineus</name>
    <name type="common">Red palm weevil</name>
    <name type="synonym">Curculio ferrugineus</name>
    <dbReference type="NCBI Taxonomy" id="354439"/>
    <lineage>
        <taxon>Eukaryota</taxon>
        <taxon>Metazoa</taxon>
        <taxon>Ecdysozoa</taxon>
        <taxon>Arthropoda</taxon>
        <taxon>Hexapoda</taxon>
        <taxon>Insecta</taxon>
        <taxon>Pterygota</taxon>
        <taxon>Neoptera</taxon>
        <taxon>Endopterygota</taxon>
        <taxon>Coleoptera</taxon>
        <taxon>Polyphaga</taxon>
        <taxon>Cucujiformia</taxon>
        <taxon>Curculionidae</taxon>
        <taxon>Dryophthorinae</taxon>
        <taxon>Rhynchophorus</taxon>
    </lineage>
</organism>
<dbReference type="AlphaFoldDB" id="A0A834HXG6"/>
<comment type="caution">
    <text evidence="1">The sequence shown here is derived from an EMBL/GenBank/DDBJ whole genome shotgun (WGS) entry which is preliminary data.</text>
</comment>
<sequence>MEYGLEKVSPPENDCSFIGNISLSPPPEFIRCHRNDLRIESAIVDGEATKSDTLAAAQNMHSIYHGVPFDSDVVRTLWTLHSLKNYFGFRSCK</sequence>
<evidence type="ECO:0000313" key="2">
    <source>
        <dbReference type="Proteomes" id="UP000625711"/>
    </source>
</evidence>
<dbReference type="EMBL" id="JAACXV010014493">
    <property type="protein sequence ID" value="KAF7266860.1"/>
    <property type="molecule type" value="Genomic_DNA"/>
</dbReference>
<name>A0A834HXG6_RHYFE</name>
<gene>
    <name evidence="1" type="ORF">GWI33_019883</name>
</gene>
<dbReference type="Proteomes" id="UP000625711">
    <property type="component" value="Unassembled WGS sequence"/>
</dbReference>
<keyword evidence="2" id="KW-1185">Reference proteome</keyword>
<reference evidence="1" key="1">
    <citation type="submission" date="2020-08" db="EMBL/GenBank/DDBJ databases">
        <title>Genome sequencing and assembly of the red palm weevil Rhynchophorus ferrugineus.</title>
        <authorList>
            <person name="Dias G.B."/>
            <person name="Bergman C.M."/>
            <person name="Manee M."/>
        </authorList>
    </citation>
    <scope>NUCLEOTIDE SEQUENCE</scope>
    <source>
        <strain evidence="1">AA-2017</strain>
        <tissue evidence="1">Whole larva</tissue>
    </source>
</reference>
<proteinExistence type="predicted"/>